<sequence length="286" mass="33132">MHNPATHNRYTCDVCNESFRHLNTIKKHLQMKHSRTDRCDRCRRSFSDLQEFDGHLKIGEVSYGCSDCPQSLPSQCMFFQHQRTHQNSSTSVGVEEKSMKGEGTKKRISSESRTVDVVESDANPLQNPGLRTTVVPFKKSDSGPMHCRGSKVSSTMVAKSNVKSIQIHEPAMTSYTCEICFEVFSQEAHLKYHERTQHRNATWTCKRCGASFSRKYRLKHHEMVHENPKPFSCDKCSRAYIHQHDLKKHLRIHEDEKPYKCDQCPSSFPTNTYLKRHLLLCLLEKL</sequence>
<comment type="caution">
    <text evidence="9">The sequence shown here is derived from an EMBL/GenBank/DDBJ whole genome shotgun (WGS) entry which is preliminary data.</text>
</comment>
<dbReference type="PROSITE" id="PS00028">
    <property type="entry name" value="ZINC_FINGER_C2H2_1"/>
    <property type="match status" value="4"/>
</dbReference>
<dbReference type="Pfam" id="PF00096">
    <property type="entry name" value="zf-C2H2"/>
    <property type="match status" value="5"/>
</dbReference>
<feature type="region of interest" description="Disordered" evidence="7">
    <location>
        <begin position="87"/>
        <end position="113"/>
    </location>
</feature>
<feature type="domain" description="C2H2-type" evidence="8">
    <location>
        <begin position="203"/>
        <end position="230"/>
    </location>
</feature>
<keyword evidence="1" id="KW-0479">Metal-binding</keyword>
<dbReference type="FunFam" id="3.30.160.60:FF:000448">
    <property type="entry name" value="RE1-silencing transcription factor A"/>
    <property type="match status" value="1"/>
</dbReference>
<organism evidence="9 10">
    <name type="scientific">Allacma fusca</name>
    <dbReference type="NCBI Taxonomy" id="39272"/>
    <lineage>
        <taxon>Eukaryota</taxon>
        <taxon>Metazoa</taxon>
        <taxon>Ecdysozoa</taxon>
        <taxon>Arthropoda</taxon>
        <taxon>Hexapoda</taxon>
        <taxon>Collembola</taxon>
        <taxon>Symphypleona</taxon>
        <taxon>Sminthuridae</taxon>
        <taxon>Allacma</taxon>
    </lineage>
</organism>
<proteinExistence type="predicted"/>
<evidence type="ECO:0000313" key="9">
    <source>
        <dbReference type="EMBL" id="CAG7823082.1"/>
    </source>
</evidence>
<dbReference type="OrthoDB" id="1405595at2759"/>
<evidence type="ECO:0000256" key="7">
    <source>
        <dbReference type="SAM" id="MobiDB-lite"/>
    </source>
</evidence>
<evidence type="ECO:0000259" key="8">
    <source>
        <dbReference type="PROSITE" id="PS50157"/>
    </source>
</evidence>
<dbReference type="Proteomes" id="UP000708208">
    <property type="component" value="Unassembled WGS sequence"/>
</dbReference>
<dbReference type="PANTHER" id="PTHR24394">
    <property type="entry name" value="ZINC FINGER PROTEIN"/>
    <property type="match status" value="1"/>
</dbReference>
<keyword evidence="5" id="KW-0539">Nucleus</keyword>
<dbReference type="AlphaFoldDB" id="A0A8J2KSR4"/>
<dbReference type="PANTHER" id="PTHR24394:SF29">
    <property type="entry name" value="MYONEURIN"/>
    <property type="match status" value="1"/>
</dbReference>
<protein>
    <recommendedName>
        <fullName evidence="8">C2H2-type domain-containing protein</fullName>
    </recommendedName>
</protein>
<keyword evidence="4" id="KW-0862">Zinc</keyword>
<dbReference type="SMART" id="SM00355">
    <property type="entry name" value="ZnF_C2H2"/>
    <property type="match status" value="6"/>
</dbReference>
<keyword evidence="3 6" id="KW-0863">Zinc-finger</keyword>
<dbReference type="InterPro" id="IPR013087">
    <property type="entry name" value="Znf_C2H2_type"/>
</dbReference>
<evidence type="ECO:0000256" key="6">
    <source>
        <dbReference type="PROSITE-ProRule" id="PRU00042"/>
    </source>
</evidence>
<evidence type="ECO:0000256" key="3">
    <source>
        <dbReference type="ARBA" id="ARBA00022771"/>
    </source>
</evidence>
<dbReference type="GO" id="GO:0000981">
    <property type="term" value="F:DNA-binding transcription factor activity, RNA polymerase II-specific"/>
    <property type="evidence" value="ECO:0007669"/>
    <property type="project" value="TreeGrafter"/>
</dbReference>
<dbReference type="EMBL" id="CAJVCH010528301">
    <property type="protein sequence ID" value="CAG7823082.1"/>
    <property type="molecule type" value="Genomic_DNA"/>
</dbReference>
<accession>A0A8J2KSR4</accession>
<evidence type="ECO:0000256" key="2">
    <source>
        <dbReference type="ARBA" id="ARBA00022737"/>
    </source>
</evidence>
<evidence type="ECO:0000256" key="1">
    <source>
        <dbReference type="ARBA" id="ARBA00022723"/>
    </source>
</evidence>
<dbReference type="GO" id="GO:0005634">
    <property type="term" value="C:nucleus"/>
    <property type="evidence" value="ECO:0007669"/>
    <property type="project" value="TreeGrafter"/>
</dbReference>
<evidence type="ECO:0000313" key="10">
    <source>
        <dbReference type="Proteomes" id="UP000708208"/>
    </source>
</evidence>
<gene>
    <name evidence="9" type="ORF">AFUS01_LOCUS33318</name>
</gene>
<dbReference type="GO" id="GO:0008270">
    <property type="term" value="F:zinc ion binding"/>
    <property type="evidence" value="ECO:0007669"/>
    <property type="project" value="UniProtKB-KW"/>
</dbReference>
<keyword evidence="2" id="KW-0677">Repeat</keyword>
<evidence type="ECO:0000256" key="4">
    <source>
        <dbReference type="ARBA" id="ARBA00022833"/>
    </source>
</evidence>
<feature type="domain" description="C2H2-type" evidence="8">
    <location>
        <begin position="231"/>
        <end position="258"/>
    </location>
</feature>
<name>A0A8J2KSR4_9HEXA</name>
<keyword evidence="10" id="KW-1185">Reference proteome</keyword>
<dbReference type="PROSITE" id="PS50157">
    <property type="entry name" value="ZINC_FINGER_C2H2_2"/>
    <property type="match status" value="6"/>
</dbReference>
<feature type="compositionally biased region" description="Basic and acidic residues" evidence="7">
    <location>
        <begin position="94"/>
        <end position="113"/>
    </location>
</feature>
<evidence type="ECO:0000256" key="5">
    <source>
        <dbReference type="ARBA" id="ARBA00023242"/>
    </source>
</evidence>
<dbReference type="FunFam" id="3.30.160.60:FF:000446">
    <property type="entry name" value="Zinc finger protein"/>
    <property type="match status" value="1"/>
</dbReference>
<reference evidence="9" key="1">
    <citation type="submission" date="2021-06" db="EMBL/GenBank/DDBJ databases">
        <authorList>
            <person name="Hodson N. C."/>
            <person name="Mongue J. A."/>
            <person name="Jaron S. K."/>
        </authorList>
    </citation>
    <scope>NUCLEOTIDE SEQUENCE</scope>
</reference>
<feature type="domain" description="C2H2-type" evidence="8">
    <location>
        <begin position="63"/>
        <end position="90"/>
    </location>
</feature>
<feature type="domain" description="C2H2-type" evidence="8">
    <location>
        <begin position="10"/>
        <end position="38"/>
    </location>
</feature>
<feature type="domain" description="C2H2-type" evidence="8">
    <location>
        <begin position="175"/>
        <end position="198"/>
    </location>
</feature>
<feature type="domain" description="C2H2-type" evidence="8">
    <location>
        <begin position="259"/>
        <end position="286"/>
    </location>
</feature>